<feature type="non-terminal residue" evidence="2">
    <location>
        <position position="174"/>
    </location>
</feature>
<keyword evidence="3" id="KW-1185">Reference proteome</keyword>
<dbReference type="InterPro" id="IPR027417">
    <property type="entry name" value="P-loop_NTPase"/>
</dbReference>
<dbReference type="Proteomes" id="UP000708148">
    <property type="component" value="Unassembled WGS sequence"/>
</dbReference>
<reference evidence="2" key="1">
    <citation type="submission" date="2020-12" db="EMBL/GenBank/DDBJ databases">
        <authorList>
            <person name="Iha C."/>
        </authorList>
    </citation>
    <scope>NUCLEOTIDE SEQUENCE</scope>
</reference>
<dbReference type="AlphaFoldDB" id="A0A8S1JF15"/>
<dbReference type="OrthoDB" id="411451at2759"/>
<feature type="transmembrane region" description="Helical" evidence="1">
    <location>
        <begin position="20"/>
        <end position="43"/>
    </location>
</feature>
<sequence>MATITCFEALMPALLPLIALYYALAYLLACLLTMTVLPSLLLARRLYWACPFIPHIWASHGPVAGTCLRLGFETMYCINVLKRFLTLPIRPYTPDFFIVGFPKAGTTSLANHLRRHPAIDGIVGPPCHDTLSKESHFFNGVLGRSNAHSKTLYRSFFPTVFRRWWAEAVLGVEK</sequence>
<keyword evidence="1" id="KW-0472">Membrane</keyword>
<dbReference type="SUPFAM" id="SSF52540">
    <property type="entry name" value="P-loop containing nucleoside triphosphate hydrolases"/>
    <property type="match status" value="1"/>
</dbReference>
<dbReference type="EMBL" id="CAJHUC010001839">
    <property type="protein sequence ID" value="CAD7702472.1"/>
    <property type="molecule type" value="Genomic_DNA"/>
</dbReference>
<organism evidence="2 3">
    <name type="scientific">Ostreobium quekettii</name>
    <dbReference type="NCBI Taxonomy" id="121088"/>
    <lineage>
        <taxon>Eukaryota</taxon>
        <taxon>Viridiplantae</taxon>
        <taxon>Chlorophyta</taxon>
        <taxon>core chlorophytes</taxon>
        <taxon>Ulvophyceae</taxon>
        <taxon>TCBD clade</taxon>
        <taxon>Bryopsidales</taxon>
        <taxon>Ostreobineae</taxon>
        <taxon>Ostreobiaceae</taxon>
        <taxon>Ostreobium</taxon>
    </lineage>
</organism>
<gene>
    <name evidence="2" type="ORF">OSTQU699_LOCUS7829</name>
</gene>
<accession>A0A8S1JF15</accession>
<keyword evidence="1" id="KW-0812">Transmembrane</keyword>
<evidence type="ECO:0000256" key="1">
    <source>
        <dbReference type="SAM" id="Phobius"/>
    </source>
</evidence>
<evidence type="ECO:0008006" key="4">
    <source>
        <dbReference type="Google" id="ProtNLM"/>
    </source>
</evidence>
<evidence type="ECO:0000313" key="3">
    <source>
        <dbReference type="Proteomes" id="UP000708148"/>
    </source>
</evidence>
<comment type="caution">
    <text evidence="2">The sequence shown here is derived from an EMBL/GenBank/DDBJ whole genome shotgun (WGS) entry which is preliminary data.</text>
</comment>
<evidence type="ECO:0000313" key="2">
    <source>
        <dbReference type="EMBL" id="CAD7702472.1"/>
    </source>
</evidence>
<protein>
    <recommendedName>
        <fullName evidence="4">Sulfotransferase</fullName>
    </recommendedName>
</protein>
<keyword evidence="1" id="KW-1133">Transmembrane helix</keyword>
<name>A0A8S1JF15_9CHLO</name>
<proteinExistence type="predicted"/>
<dbReference type="Gene3D" id="3.40.50.300">
    <property type="entry name" value="P-loop containing nucleotide triphosphate hydrolases"/>
    <property type="match status" value="1"/>
</dbReference>